<keyword evidence="4" id="KW-1185">Reference proteome</keyword>
<evidence type="ECO:0000313" key="3">
    <source>
        <dbReference type="EMBL" id="GAA2041494.1"/>
    </source>
</evidence>
<feature type="transmembrane region" description="Helical" evidence="2">
    <location>
        <begin position="64"/>
        <end position="88"/>
    </location>
</feature>
<comment type="caution">
    <text evidence="3">The sequence shown here is derived from an EMBL/GenBank/DDBJ whole genome shotgun (WGS) entry which is preliminary data.</text>
</comment>
<keyword evidence="2" id="KW-0472">Membrane</keyword>
<organism evidence="3 4">
    <name type="scientific">Agromyces tropicus</name>
    <dbReference type="NCBI Taxonomy" id="555371"/>
    <lineage>
        <taxon>Bacteria</taxon>
        <taxon>Bacillati</taxon>
        <taxon>Actinomycetota</taxon>
        <taxon>Actinomycetes</taxon>
        <taxon>Micrococcales</taxon>
        <taxon>Microbacteriaceae</taxon>
        <taxon>Agromyces</taxon>
    </lineage>
</organism>
<feature type="region of interest" description="Disordered" evidence="1">
    <location>
        <begin position="403"/>
        <end position="427"/>
    </location>
</feature>
<dbReference type="RefSeq" id="WP_344375986.1">
    <property type="nucleotide sequence ID" value="NZ_BAAAPW010000005.1"/>
</dbReference>
<keyword evidence="2" id="KW-0812">Transmembrane</keyword>
<evidence type="ECO:0000256" key="2">
    <source>
        <dbReference type="SAM" id="Phobius"/>
    </source>
</evidence>
<reference evidence="3 4" key="1">
    <citation type="journal article" date="2019" name="Int. J. Syst. Evol. Microbiol.">
        <title>The Global Catalogue of Microorganisms (GCM) 10K type strain sequencing project: providing services to taxonomists for standard genome sequencing and annotation.</title>
        <authorList>
            <consortium name="The Broad Institute Genomics Platform"/>
            <consortium name="The Broad Institute Genome Sequencing Center for Infectious Disease"/>
            <person name="Wu L."/>
            <person name="Ma J."/>
        </authorList>
    </citation>
    <scope>NUCLEOTIDE SEQUENCE [LARGE SCALE GENOMIC DNA]</scope>
    <source>
        <strain evidence="3 4">JCM 15672</strain>
    </source>
</reference>
<evidence type="ECO:0000313" key="4">
    <source>
        <dbReference type="Proteomes" id="UP001501196"/>
    </source>
</evidence>
<feature type="transmembrane region" description="Helical" evidence="2">
    <location>
        <begin position="100"/>
        <end position="122"/>
    </location>
</feature>
<keyword evidence="2" id="KW-1133">Transmembrane helix</keyword>
<dbReference type="PROSITE" id="PS51257">
    <property type="entry name" value="PROKAR_LIPOPROTEIN"/>
    <property type="match status" value="1"/>
</dbReference>
<proteinExistence type="predicted"/>
<dbReference type="Proteomes" id="UP001501196">
    <property type="component" value="Unassembled WGS sequence"/>
</dbReference>
<accession>A0ABN2UQA5</accession>
<name>A0ABN2UQA5_9MICO</name>
<protein>
    <submittedName>
        <fullName evidence="3">Uncharacterized protein</fullName>
    </submittedName>
</protein>
<gene>
    <name evidence="3" type="ORF">GCM10009819_29240</name>
</gene>
<sequence>MRGTSTPARKVRAPGAALAIGAALALTGCTASLGETPSLSAWTAAIGARWDTFVAGVLAPLGDALLAVLVAWLVLAVGARLVALLPGVRDLKATRRTGAVLRVVGWTLVVLVPVAIIVATAYADDGVVAWLVVTLPLALITVGVLGPGLATRSRLDAKVIGPDGSTNTAWSIDALMQVRNANLDDPRERVERPSSPDLGEFIAIADRSGSGVASAIAWLFQVLFNSAPWLLQVTILDSGSAIATLRRNGHPLDEVELQLEWDSIEVDQHRKLLALAAGFTAMTMAERYPDVRGFYRATSWKSVGFLGLARMTRGDERRHYLSRAIEEDPTSILAEYDRIFDRYRAIEDRASLEAFLDRLEPIVNQAAWLCAEPAVFPDATGKVWHDYVRVAAELGPARLDPADLRPGVRPIQARLDERRKSRPPAPEPRAMLLRTLTLYMMAARNWAAYADLDGSVGDDPDAPLGAAGAGGGSRRERIRVALDRFIDLLEQESATPRRDPGRVRSRMRSRAALCYMIFNPEVAEDWGEEDGTRRAGTAGTSREAAAARRWLREAGSSLEIEIRYSYACFTARRARAIEAQAERHALIEEAIRGVKYARHVDYYQREATRDPELMLLGHEPQMRALVLPPISSSWQIARFGALRPRLERHGILDPSRIELDPAPEALREELGLAHDEFALLVDQARILRAGLATEEGGLTPDERLRAVRHLIDAAAYSVPALTGTFAEEFDLLARSVASAVHWVPTPDELEDVARFLVGLLARLDAETQEPEPPAPEPSIRLVS</sequence>
<dbReference type="EMBL" id="BAAAPW010000005">
    <property type="protein sequence ID" value="GAA2041494.1"/>
    <property type="molecule type" value="Genomic_DNA"/>
</dbReference>
<feature type="transmembrane region" description="Helical" evidence="2">
    <location>
        <begin position="128"/>
        <end position="150"/>
    </location>
</feature>
<evidence type="ECO:0000256" key="1">
    <source>
        <dbReference type="SAM" id="MobiDB-lite"/>
    </source>
</evidence>